<keyword evidence="2" id="KW-1185">Reference proteome</keyword>
<comment type="caution">
    <text evidence="1">The sequence shown here is derived from an EMBL/GenBank/DDBJ whole genome shotgun (WGS) entry which is preliminary data.</text>
</comment>
<gene>
    <name evidence="1" type="primary">Necator_chrII.g5905</name>
    <name evidence="1" type="ORF">RB195_018112</name>
</gene>
<evidence type="ECO:0000313" key="1">
    <source>
        <dbReference type="EMBL" id="KAK6734721.1"/>
    </source>
</evidence>
<accession>A0ABR1C879</accession>
<reference evidence="1 2" key="1">
    <citation type="submission" date="2023-08" db="EMBL/GenBank/DDBJ databases">
        <title>A Necator americanus chromosomal reference genome.</title>
        <authorList>
            <person name="Ilik V."/>
            <person name="Petrzelkova K.J."/>
            <person name="Pardy F."/>
            <person name="Fuh T."/>
            <person name="Niatou-Singa F.S."/>
            <person name="Gouil Q."/>
            <person name="Baker L."/>
            <person name="Ritchie M.E."/>
            <person name="Jex A.R."/>
            <person name="Gazzola D."/>
            <person name="Li H."/>
            <person name="Toshio Fujiwara R."/>
            <person name="Zhan B."/>
            <person name="Aroian R.V."/>
            <person name="Pafco B."/>
            <person name="Schwarz E.M."/>
        </authorList>
    </citation>
    <scope>NUCLEOTIDE SEQUENCE [LARGE SCALE GENOMIC DNA]</scope>
    <source>
        <strain evidence="1 2">Aroian</strain>
        <tissue evidence="1">Whole animal</tissue>
    </source>
</reference>
<dbReference type="EMBL" id="JAVFWL010000002">
    <property type="protein sequence ID" value="KAK6734721.1"/>
    <property type="molecule type" value="Genomic_DNA"/>
</dbReference>
<protein>
    <submittedName>
        <fullName evidence="1">Uncharacterized protein</fullName>
    </submittedName>
</protein>
<evidence type="ECO:0000313" key="2">
    <source>
        <dbReference type="Proteomes" id="UP001303046"/>
    </source>
</evidence>
<organism evidence="1 2">
    <name type="scientific">Necator americanus</name>
    <name type="common">Human hookworm</name>
    <dbReference type="NCBI Taxonomy" id="51031"/>
    <lineage>
        <taxon>Eukaryota</taxon>
        <taxon>Metazoa</taxon>
        <taxon>Ecdysozoa</taxon>
        <taxon>Nematoda</taxon>
        <taxon>Chromadorea</taxon>
        <taxon>Rhabditida</taxon>
        <taxon>Rhabditina</taxon>
        <taxon>Rhabditomorpha</taxon>
        <taxon>Strongyloidea</taxon>
        <taxon>Ancylostomatidae</taxon>
        <taxon>Bunostominae</taxon>
        <taxon>Necator</taxon>
    </lineage>
</organism>
<dbReference type="Proteomes" id="UP001303046">
    <property type="component" value="Unassembled WGS sequence"/>
</dbReference>
<name>A0ABR1C879_NECAM</name>
<sequence>MQQVVRVNITVVRTERIVGVQLTESTTLRDGCWLPMIPYFLGHLTSWLLGLSHGARRQHLSAKYGKLLAYDCELISAWTPEAHTLNA</sequence>
<proteinExistence type="predicted"/>